<proteinExistence type="inferred from homology"/>
<evidence type="ECO:0000259" key="5">
    <source>
        <dbReference type="PROSITE" id="PS50600"/>
    </source>
</evidence>
<dbReference type="GeneID" id="130462043"/>
<dbReference type="SUPFAM" id="SSF54001">
    <property type="entry name" value="Cysteine proteinases"/>
    <property type="match status" value="1"/>
</dbReference>
<feature type="region of interest" description="Disordered" evidence="4">
    <location>
        <begin position="685"/>
        <end position="775"/>
    </location>
</feature>
<name>A0ABM3QSL6_SPIOL</name>
<feature type="compositionally biased region" description="Polar residues" evidence="4">
    <location>
        <begin position="724"/>
        <end position="740"/>
    </location>
</feature>
<feature type="compositionally biased region" description="Basic and acidic residues" evidence="4">
    <location>
        <begin position="754"/>
        <end position="775"/>
    </location>
</feature>
<keyword evidence="3" id="KW-0378">Hydrolase</keyword>
<feature type="compositionally biased region" description="Polar residues" evidence="4">
    <location>
        <begin position="685"/>
        <end position="704"/>
    </location>
</feature>
<dbReference type="InterPro" id="IPR003653">
    <property type="entry name" value="Peptidase_C48_C"/>
</dbReference>
<dbReference type="PANTHER" id="PTHR34835">
    <property type="entry name" value="OS07G0283600 PROTEIN-RELATED"/>
    <property type="match status" value="1"/>
</dbReference>
<feature type="compositionally biased region" description="Basic and acidic residues" evidence="4">
    <location>
        <begin position="705"/>
        <end position="716"/>
    </location>
</feature>
<keyword evidence="6" id="KW-1185">Reference proteome</keyword>
<reference evidence="7" key="2">
    <citation type="submission" date="2025-08" db="UniProtKB">
        <authorList>
            <consortium name="RefSeq"/>
        </authorList>
    </citation>
    <scope>IDENTIFICATION</scope>
    <source>
        <tissue evidence="7">Leaf</tissue>
    </source>
</reference>
<accession>A0ABM3QSL6</accession>
<feature type="compositionally biased region" description="Basic and acidic residues" evidence="4">
    <location>
        <begin position="28"/>
        <end position="39"/>
    </location>
</feature>
<feature type="compositionally biased region" description="Basic and acidic residues" evidence="4">
    <location>
        <begin position="84"/>
        <end position="97"/>
    </location>
</feature>
<dbReference type="Proteomes" id="UP000813463">
    <property type="component" value="Chromosome 5"/>
</dbReference>
<evidence type="ECO:0000256" key="4">
    <source>
        <dbReference type="SAM" id="MobiDB-lite"/>
    </source>
</evidence>
<evidence type="ECO:0000256" key="1">
    <source>
        <dbReference type="ARBA" id="ARBA00005234"/>
    </source>
</evidence>
<evidence type="ECO:0000256" key="3">
    <source>
        <dbReference type="ARBA" id="ARBA00022801"/>
    </source>
</evidence>
<evidence type="ECO:0000313" key="7">
    <source>
        <dbReference type="RefSeq" id="XP_056686352.1"/>
    </source>
</evidence>
<organism evidence="6 7">
    <name type="scientific">Spinacia oleracea</name>
    <name type="common">Spinach</name>
    <dbReference type="NCBI Taxonomy" id="3562"/>
    <lineage>
        <taxon>Eukaryota</taxon>
        <taxon>Viridiplantae</taxon>
        <taxon>Streptophyta</taxon>
        <taxon>Embryophyta</taxon>
        <taxon>Tracheophyta</taxon>
        <taxon>Spermatophyta</taxon>
        <taxon>Magnoliopsida</taxon>
        <taxon>eudicotyledons</taxon>
        <taxon>Gunneridae</taxon>
        <taxon>Pentapetalae</taxon>
        <taxon>Caryophyllales</taxon>
        <taxon>Chenopodiaceae</taxon>
        <taxon>Chenopodioideae</taxon>
        <taxon>Anserineae</taxon>
        <taxon>Spinacia</taxon>
    </lineage>
</organism>
<dbReference type="InterPro" id="IPR038765">
    <property type="entry name" value="Papain-like_cys_pep_sf"/>
</dbReference>
<sequence>MTGVQKQYERRSKHKHDKQATNPDNTEEGNKNERAKETEPIVPSSLLNDIMNDLEEPEDHTNQETEVKINEESIDNGNQEQEPDLTKGREETVRETETQTNAETEPIINEETNANVNKEQEEVNQKNDKRRKHIAKRKQGNEIVVRDVKKHKSAVVVHSRSKDCVEVDNKSKPVEKKKARLLVQRIPPNWFMALIPKIPRQHRAAIRKIGFGAFLDLDIGAHKSAFSAELVTSLDANRVNLVMDNKEEIDIQLKDIHLVYGLPIGGRKIVEPKKEEDEEWVSFLRTWRGFFNMESGSPYLSKVLDRLNELCEKDLCDEFLWHFVVCVVNTCICSTSRPEVAYKFLYSCMDIQKIHELDWCHYTFVNMKIAAEKWKGGNAYFTGPLPFLLITYFDRLQREKIVQPREFPLLSVWNSERIEERMKIENKRGFGKGVVLKRIAYEGLLEEQVEEHIYQKDPDLQAGSSTSSYNIMGFLDKFGDLAKAMASNINEMYVMVDKASDLFKEGDTAEELKRLVDNIWSKYTNKPTEPILPEAQEKVKSPSVLSQDKQMFDEPGFIEELDVVMAKAWEDYQERIGMSKKFVKPRPTKKKKKARDESDILGFKLLTQSQTDEEEEQPLPFATTTTHIFVPESESPVILRDIPSSSALKPTEVISLDSAESFENMDLDLDLDLALGVQKSLENAANNVKSQEQTDTENATNKPSSGKDDDPKERASDVVPTEATLGNNDQQMGTETTKTPTGLDIDGKQAGSPKYEEPKQKIDEQEGGNDESRKSQRCIEKLPQYLRSPFMVKHDAAFKRVDVAKRRMADYAFAEGPIDELLYNDKLNKITREEMKSLAGENHMLNNIADAWAYLLNVENRRRGVGTESRFFFSTKPYDILCKDKYFLSSIKFNERYPALFKRMDEELAHAKVTSLQRVQLVFFPIVNGGHYYLLCINFMNGSLDVIDNQCITPPMTYLGKYKNEPRNMLKGFAEYYFARHNGGNKSSVTDFKTRNLNMKWKSNANYDDCGVFLLKHMETYYGESAKEWNPGLEKDNFEQMKRLRVEYCGKLLAHKENDEHHTMISKSRTWALENKI</sequence>
<feature type="compositionally biased region" description="Basic and acidic residues" evidence="4">
    <location>
        <begin position="59"/>
        <end position="71"/>
    </location>
</feature>
<evidence type="ECO:0000313" key="6">
    <source>
        <dbReference type="Proteomes" id="UP000813463"/>
    </source>
</evidence>
<dbReference type="PROSITE" id="PS50600">
    <property type="entry name" value="ULP_PROTEASE"/>
    <property type="match status" value="1"/>
</dbReference>
<dbReference type="Gene3D" id="3.40.395.10">
    <property type="entry name" value="Adenoviral Proteinase, Chain A"/>
    <property type="match status" value="1"/>
</dbReference>
<keyword evidence="2" id="KW-0645">Protease</keyword>
<feature type="domain" description="Ubiquitin-like protease family profile" evidence="5">
    <location>
        <begin position="828"/>
        <end position="1021"/>
    </location>
</feature>
<protein>
    <recommendedName>
        <fullName evidence="5">Ubiquitin-like protease family profile domain-containing protein</fullName>
    </recommendedName>
</protein>
<feature type="compositionally biased region" description="Basic and acidic residues" evidence="4">
    <location>
        <begin position="118"/>
        <end position="127"/>
    </location>
</feature>
<dbReference type="PANTHER" id="PTHR34835:SF90">
    <property type="entry name" value="AMINOTRANSFERASE-LIKE PLANT MOBILE DOMAIN-CONTAINING PROTEIN"/>
    <property type="match status" value="1"/>
</dbReference>
<evidence type="ECO:0000256" key="2">
    <source>
        <dbReference type="ARBA" id="ARBA00022670"/>
    </source>
</evidence>
<dbReference type="RefSeq" id="XP_056686352.1">
    <property type="nucleotide sequence ID" value="XM_056830374.1"/>
</dbReference>
<dbReference type="Pfam" id="PF02902">
    <property type="entry name" value="Peptidase_C48"/>
    <property type="match status" value="1"/>
</dbReference>
<reference evidence="6" key="1">
    <citation type="journal article" date="2021" name="Nat. Commun.">
        <title>Genomic analyses provide insights into spinach domestication and the genetic basis of agronomic traits.</title>
        <authorList>
            <person name="Cai X."/>
            <person name="Sun X."/>
            <person name="Xu C."/>
            <person name="Sun H."/>
            <person name="Wang X."/>
            <person name="Ge C."/>
            <person name="Zhang Z."/>
            <person name="Wang Q."/>
            <person name="Fei Z."/>
            <person name="Jiao C."/>
            <person name="Wang Q."/>
        </authorList>
    </citation>
    <scope>NUCLEOTIDE SEQUENCE [LARGE SCALE GENOMIC DNA]</scope>
    <source>
        <strain evidence="6">cv. Varoflay</strain>
    </source>
</reference>
<gene>
    <name evidence="7" type="primary">LOC130462043</name>
</gene>
<comment type="similarity">
    <text evidence="1">Belongs to the peptidase C48 family.</text>
</comment>
<feature type="region of interest" description="Disordered" evidence="4">
    <location>
        <begin position="1"/>
        <end position="136"/>
    </location>
</feature>